<dbReference type="SUPFAM" id="SSF47144">
    <property type="entry name" value="HSC20 (HSCB), C-terminal oligomerisation domain"/>
    <property type="match status" value="1"/>
</dbReference>
<feature type="region of interest" description="Disordered" evidence="3">
    <location>
        <begin position="49"/>
        <end position="91"/>
    </location>
</feature>
<keyword evidence="2" id="KW-0143">Chaperone</keyword>
<dbReference type="Gene3D" id="1.10.287.110">
    <property type="entry name" value="DnaJ domain"/>
    <property type="match status" value="1"/>
</dbReference>
<dbReference type="PROSITE" id="PS50076">
    <property type="entry name" value="DNAJ_2"/>
    <property type="match status" value="1"/>
</dbReference>
<proteinExistence type="inferred from homology"/>
<dbReference type="NCBIfam" id="TIGR00714">
    <property type="entry name" value="hscB"/>
    <property type="match status" value="1"/>
</dbReference>
<dbReference type="Pfam" id="PF07743">
    <property type="entry name" value="HSCB_C"/>
    <property type="match status" value="1"/>
</dbReference>
<keyword evidence="6" id="KW-1185">Reference proteome</keyword>
<evidence type="ECO:0000313" key="5">
    <source>
        <dbReference type="EMBL" id="KAL1874643.1"/>
    </source>
</evidence>
<dbReference type="InterPro" id="IPR004640">
    <property type="entry name" value="HscB"/>
</dbReference>
<dbReference type="InterPro" id="IPR036869">
    <property type="entry name" value="J_dom_sf"/>
</dbReference>
<dbReference type="EMBL" id="JAVDPF010000019">
    <property type="protein sequence ID" value="KAL1874643.1"/>
    <property type="molecule type" value="Genomic_DNA"/>
</dbReference>
<evidence type="ECO:0000259" key="4">
    <source>
        <dbReference type="PROSITE" id="PS50076"/>
    </source>
</evidence>
<dbReference type="InterPro" id="IPR009073">
    <property type="entry name" value="HscB_oligo_C"/>
</dbReference>
<sequence>MRGAVSSGRLLRQISASRATVTVPRSRFLGDAPNNICLLCQHRPGNARITRQQARPAQIGRRFASTSKDSAATPASESNADGAENGDSVAGIMGVSPDISNYYSIFPKTLPNGPPPNSPFDVSVADLRREFLALQNQIHPDKHAPGHAKERAEALSSRINEAYRTLADPLARAQYILAHWHGIDVTAEDGSSQHALDPEMLMEVMDVQETIEDVGADPQAEPEIERLKGENDARVAETVKALGQAFDQGDIEAARKECIRLRFWYSLAQALRDWEPGTTELRIVH</sequence>
<dbReference type="InterPro" id="IPR036386">
    <property type="entry name" value="HscB_C_sf"/>
</dbReference>
<comment type="similarity">
    <text evidence="1">Belongs to the HscB family.</text>
</comment>
<dbReference type="Pfam" id="PF00226">
    <property type="entry name" value="DnaJ"/>
    <property type="match status" value="1"/>
</dbReference>
<dbReference type="Proteomes" id="UP001583193">
    <property type="component" value="Unassembled WGS sequence"/>
</dbReference>
<dbReference type="SMART" id="SM00271">
    <property type="entry name" value="DnaJ"/>
    <property type="match status" value="1"/>
</dbReference>
<dbReference type="SUPFAM" id="SSF46565">
    <property type="entry name" value="Chaperone J-domain"/>
    <property type="match status" value="1"/>
</dbReference>
<dbReference type="PANTHER" id="PTHR14021:SF15">
    <property type="entry name" value="IRON-SULFUR CLUSTER CO-CHAPERONE PROTEIN HSCB"/>
    <property type="match status" value="1"/>
</dbReference>
<gene>
    <name evidence="5" type="ORF">Plec18167_005875</name>
</gene>
<comment type="caution">
    <text evidence="5">The sequence shown here is derived from an EMBL/GenBank/DDBJ whole genome shotgun (WGS) entry which is preliminary data.</text>
</comment>
<organism evidence="5 6">
    <name type="scientific">Paecilomyces lecythidis</name>
    <dbReference type="NCBI Taxonomy" id="3004212"/>
    <lineage>
        <taxon>Eukaryota</taxon>
        <taxon>Fungi</taxon>
        <taxon>Dikarya</taxon>
        <taxon>Ascomycota</taxon>
        <taxon>Pezizomycotina</taxon>
        <taxon>Eurotiomycetes</taxon>
        <taxon>Eurotiomycetidae</taxon>
        <taxon>Eurotiales</taxon>
        <taxon>Thermoascaceae</taxon>
        <taxon>Paecilomyces</taxon>
    </lineage>
</organism>
<name>A0ABR3XFC1_9EURO</name>
<reference evidence="5 6" key="1">
    <citation type="journal article" date="2024" name="IMA Fungus">
        <title>IMA Genome - F19 : A genome assembly and annotation guide to empower mycologists, including annotated draft genome sequences of Ceratocystis pirilliformis, Diaporthe australafricana, Fusarium ophioides, Paecilomyces lecythidis, and Sporothrix stenoceras.</title>
        <authorList>
            <person name="Aylward J."/>
            <person name="Wilson A.M."/>
            <person name="Visagie C.M."/>
            <person name="Spraker J."/>
            <person name="Barnes I."/>
            <person name="Buitendag C."/>
            <person name="Ceriani C."/>
            <person name="Del Mar Angel L."/>
            <person name="du Plessis D."/>
            <person name="Fuchs T."/>
            <person name="Gasser K."/>
            <person name="Kramer D."/>
            <person name="Li W."/>
            <person name="Munsamy K."/>
            <person name="Piso A."/>
            <person name="Price J.L."/>
            <person name="Sonnekus B."/>
            <person name="Thomas C."/>
            <person name="van der Nest A."/>
            <person name="van Dijk A."/>
            <person name="van Heerden A."/>
            <person name="van Vuuren N."/>
            <person name="Yilmaz N."/>
            <person name="Duong T.A."/>
            <person name="van der Merwe N.A."/>
            <person name="Wingfield M.J."/>
            <person name="Wingfield B.D."/>
        </authorList>
    </citation>
    <scope>NUCLEOTIDE SEQUENCE [LARGE SCALE GENOMIC DNA]</scope>
    <source>
        <strain evidence="5 6">CMW 18167</strain>
    </source>
</reference>
<evidence type="ECO:0000256" key="1">
    <source>
        <dbReference type="ARBA" id="ARBA00010476"/>
    </source>
</evidence>
<accession>A0ABR3XFC1</accession>
<evidence type="ECO:0000256" key="3">
    <source>
        <dbReference type="SAM" id="MobiDB-lite"/>
    </source>
</evidence>
<evidence type="ECO:0000256" key="2">
    <source>
        <dbReference type="ARBA" id="ARBA00023186"/>
    </source>
</evidence>
<feature type="domain" description="J" evidence="4">
    <location>
        <begin position="101"/>
        <end position="179"/>
    </location>
</feature>
<evidence type="ECO:0000313" key="6">
    <source>
        <dbReference type="Proteomes" id="UP001583193"/>
    </source>
</evidence>
<dbReference type="PANTHER" id="PTHR14021">
    <property type="entry name" value="IRON-SULFUR CLUSTER CO-CHAPERONE PROTEIN HSCB"/>
    <property type="match status" value="1"/>
</dbReference>
<dbReference type="Gene3D" id="1.20.1280.20">
    <property type="entry name" value="HscB, C-terminal domain"/>
    <property type="match status" value="1"/>
</dbReference>
<protein>
    <recommendedName>
        <fullName evidence="4">J domain-containing protein</fullName>
    </recommendedName>
</protein>
<dbReference type="InterPro" id="IPR001623">
    <property type="entry name" value="DnaJ_domain"/>
</dbReference>
<feature type="compositionally biased region" description="Polar residues" evidence="3">
    <location>
        <begin position="64"/>
        <end position="79"/>
    </location>
</feature>
<dbReference type="CDD" id="cd06257">
    <property type="entry name" value="DnaJ"/>
    <property type="match status" value="1"/>
</dbReference>